<proteinExistence type="predicted"/>
<accession>A0A8H4EQ79</accession>
<dbReference type="EMBL" id="WTPW01000229">
    <property type="protein sequence ID" value="KAF0532597.1"/>
    <property type="molecule type" value="Genomic_DNA"/>
</dbReference>
<evidence type="ECO:0000313" key="2">
    <source>
        <dbReference type="EMBL" id="KAF0532597.1"/>
    </source>
</evidence>
<sequence length="190" mass="21554">MSQEIQEHETNVGDITIDTKTNAYVDTIIRSTATAIIENTRQYMDQQLEIQKEWNERCIETINQCFAQLEQANLLDSRNSSNQASDNEPSTRQQPNISRTHIMQATSTEGNMEPQEGNFPSTPIINSLITRINLGDSQIGEAGSDDIKSVKYKFTSRRFPALSYLSLKPLSDVQGITNKEAIITEQIRRW</sequence>
<organism evidence="2 3">
    <name type="scientific">Gigaspora margarita</name>
    <dbReference type="NCBI Taxonomy" id="4874"/>
    <lineage>
        <taxon>Eukaryota</taxon>
        <taxon>Fungi</taxon>
        <taxon>Fungi incertae sedis</taxon>
        <taxon>Mucoromycota</taxon>
        <taxon>Glomeromycotina</taxon>
        <taxon>Glomeromycetes</taxon>
        <taxon>Diversisporales</taxon>
        <taxon>Gigasporaceae</taxon>
        <taxon>Gigaspora</taxon>
    </lineage>
</organism>
<evidence type="ECO:0000256" key="1">
    <source>
        <dbReference type="SAM" id="MobiDB-lite"/>
    </source>
</evidence>
<protein>
    <submittedName>
        <fullName evidence="2">Uncharacterized protein</fullName>
    </submittedName>
</protein>
<dbReference type="OrthoDB" id="2431193at2759"/>
<comment type="caution">
    <text evidence="2">The sequence shown here is derived from an EMBL/GenBank/DDBJ whole genome shotgun (WGS) entry which is preliminary data.</text>
</comment>
<name>A0A8H4EQ79_GIGMA</name>
<reference evidence="2 3" key="1">
    <citation type="journal article" date="2019" name="Environ. Microbiol.">
        <title>At the nexus of three kingdoms: the genome of the mycorrhizal fungus Gigaspora margarita provides insights into plant, endobacterial and fungal interactions.</title>
        <authorList>
            <person name="Venice F."/>
            <person name="Ghignone S."/>
            <person name="Salvioli di Fossalunga A."/>
            <person name="Amselem J."/>
            <person name="Novero M."/>
            <person name="Xianan X."/>
            <person name="Sedzielewska Toro K."/>
            <person name="Morin E."/>
            <person name="Lipzen A."/>
            <person name="Grigoriev I.V."/>
            <person name="Henrissat B."/>
            <person name="Martin F.M."/>
            <person name="Bonfante P."/>
        </authorList>
    </citation>
    <scope>NUCLEOTIDE SEQUENCE [LARGE SCALE GENOMIC DNA]</scope>
    <source>
        <strain evidence="2 3">BEG34</strain>
    </source>
</reference>
<dbReference type="Proteomes" id="UP000439903">
    <property type="component" value="Unassembled WGS sequence"/>
</dbReference>
<keyword evidence="3" id="KW-1185">Reference proteome</keyword>
<feature type="region of interest" description="Disordered" evidence="1">
    <location>
        <begin position="76"/>
        <end position="98"/>
    </location>
</feature>
<evidence type="ECO:0000313" key="3">
    <source>
        <dbReference type="Proteomes" id="UP000439903"/>
    </source>
</evidence>
<dbReference type="AlphaFoldDB" id="A0A8H4EQ79"/>
<gene>
    <name evidence="2" type="ORF">F8M41_011098</name>
</gene>